<feature type="compositionally biased region" description="Polar residues" evidence="1">
    <location>
        <begin position="24"/>
        <end position="33"/>
    </location>
</feature>
<protein>
    <submittedName>
        <fullName evidence="2">Uncharacterized protein</fullName>
    </submittedName>
</protein>
<feature type="region of interest" description="Disordered" evidence="1">
    <location>
        <begin position="1"/>
        <end position="75"/>
    </location>
</feature>
<keyword evidence="3" id="KW-1185">Reference proteome</keyword>
<evidence type="ECO:0000313" key="2">
    <source>
        <dbReference type="EMBL" id="PPQ85797.1"/>
    </source>
</evidence>
<dbReference type="EMBL" id="NHYD01002632">
    <property type="protein sequence ID" value="PPQ85797.1"/>
    <property type="molecule type" value="Genomic_DNA"/>
</dbReference>
<organism evidence="2 3">
    <name type="scientific">Psilocybe cyanescens</name>
    <dbReference type="NCBI Taxonomy" id="93625"/>
    <lineage>
        <taxon>Eukaryota</taxon>
        <taxon>Fungi</taxon>
        <taxon>Dikarya</taxon>
        <taxon>Basidiomycota</taxon>
        <taxon>Agaricomycotina</taxon>
        <taxon>Agaricomycetes</taxon>
        <taxon>Agaricomycetidae</taxon>
        <taxon>Agaricales</taxon>
        <taxon>Agaricineae</taxon>
        <taxon>Strophariaceae</taxon>
        <taxon>Psilocybe</taxon>
    </lineage>
</organism>
<dbReference type="InParanoid" id="A0A409X4Z6"/>
<sequence length="139" mass="14652">MAKSKMKSNAKASAKAWGKPAKSSVETKPSGTDSIGRKREGQAEEGEVGGDVEAEAGVQGDVQEAKEEEKDVDEEVVVALRPRSTVRMKAVVGAAATSDSAAANVRTRKQPSPNPTIEVTIPDGNLPVLEPKWKCKPEA</sequence>
<accession>A0A409X4Z6</accession>
<proteinExistence type="predicted"/>
<dbReference type="AlphaFoldDB" id="A0A409X4Z6"/>
<feature type="compositionally biased region" description="Acidic residues" evidence="1">
    <location>
        <begin position="43"/>
        <end position="54"/>
    </location>
</feature>
<comment type="caution">
    <text evidence="2">The sequence shown here is derived from an EMBL/GenBank/DDBJ whole genome shotgun (WGS) entry which is preliminary data.</text>
</comment>
<evidence type="ECO:0000256" key="1">
    <source>
        <dbReference type="SAM" id="MobiDB-lite"/>
    </source>
</evidence>
<name>A0A409X4Z6_PSICY</name>
<reference evidence="2 3" key="1">
    <citation type="journal article" date="2018" name="Evol. Lett.">
        <title>Horizontal gene cluster transfer increased hallucinogenic mushroom diversity.</title>
        <authorList>
            <person name="Reynolds H.T."/>
            <person name="Vijayakumar V."/>
            <person name="Gluck-Thaler E."/>
            <person name="Korotkin H.B."/>
            <person name="Matheny P.B."/>
            <person name="Slot J.C."/>
        </authorList>
    </citation>
    <scope>NUCLEOTIDE SEQUENCE [LARGE SCALE GENOMIC DNA]</scope>
    <source>
        <strain evidence="2 3">2631</strain>
    </source>
</reference>
<feature type="region of interest" description="Disordered" evidence="1">
    <location>
        <begin position="97"/>
        <end position="139"/>
    </location>
</feature>
<gene>
    <name evidence="2" type="ORF">CVT25_002868</name>
</gene>
<evidence type="ECO:0000313" key="3">
    <source>
        <dbReference type="Proteomes" id="UP000283269"/>
    </source>
</evidence>
<dbReference type="Proteomes" id="UP000283269">
    <property type="component" value="Unassembled WGS sequence"/>
</dbReference>